<feature type="active site" description="Proton donor; for dehydratase activity" evidence="9">
    <location>
        <position position="884"/>
    </location>
</feature>
<dbReference type="Gene3D" id="1.10.1200.10">
    <property type="entry name" value="ACP-like"/>
    <property type="match status" value="1"/>
</dbReference>
<dbReference type="InterPro" id="IPR020807">
    <property type="entry name" value="PKS_DH"/>
</dbReference>
<dbReference type="InterPro" id="IPR020841">
    <property type="entry name" value="PKS_Beta-ketoAc_synthase_dom"/>
</dbReference>
<dbReference type="Gene3D" id="3.10.129.110">
    <property type="entry name" value="Polyketide synthase dehydratase"/>
    <property type="match status" value="1"/>
</dbReference>
<evidence type="ECO:0000256" key="7">
    <source>
        <dbReference type="ARBA" id="ARBA00023268"/>
    </source>
</evidence>
<dbReference type="InterPro" id="IPR011032">
    <property type="entry name" value="GroES-like_sf"/>
</dbReference>
<dbReference type="InterPro" id="IPR032821">
    <property type="entry name" value="PKS_assoc"/>
</dbReference>
<evidence type="ECO:0000313" key="15">
    <source>
        <dbReference type="Proteomes" id="UP000249363"/>
    </source>
</evidence>
<dbReference type="SMART" id="SM00825">
    <property type="entry name" value="PKS_KS"/>
    <property type="match status" value="1"/>
</dbReference>
<feature type="region of interest" description="N-terminal hotdog fold" evidence="9">
    <location>
        <begin position="660"/>
        <end position="798"/>
    </location>
</feature>
<dbReference type="PROSITE" id="PS50075">
    <property type="entry name" value="CARRIER"/>
    <property type="match status" value="1"/>
</dbReference>
<dbReference type="InterPro" id="IPR020843">
    <property type="entry name" value="ER"/>
</dbReference>
<evidence type="ECO:0000256" key="5">
    <source>
        <dbReference type="ARBA" id="ARBA00022857"/>
    </source>
</evidence>
<dbReference type="STRING" id="1196081.A0A364LEW4"/>
<dbReference type="InterPro" id="IPR001227">
    <property type="entry name" value="Ac_transferase_dom_sf"/>
</dbReference>
<dbReference type="InterPro" id="IPR049900">
    <property type="entry name" value="PKS_mFAS_DH"/>
</dbReference>
<sequence>MSRAAHRRAGLRPDETGYVELHGTGTKVGDPIEMEAVARVFQRRDDVPTLVGGIKPTLGHSEEASCISSIIKVVLALERNLIPATIGVENVNPSIKLSEWNVDIVRTNREWPNAAVHRAGINSFGFGGANAHAVIEAGPSRALNGGHNTAVVKENGKGDSLCQYGDAVADKHVDFPGIYLFSANTRDSLMKQFDGIVDYISDKGVDLQANDLAYTLNCRRSQLGTRGFLGARTSSLCNEPSSLLPTIQPNRLPEKRDLSFVYTGQGAQWSGFGLEFLGQFPSFRQSIRTFDRCLQTLDKSVRPPWTIEKTILEKETDVINRADRSQAVCTAVQMAVIDLLYSWNIKPKTVIGHSSGEIAAAYAAGKICYNRAIISSYLRGFSVSLSQKRGGILATSLSRDEAKNVIADMGLSGTLSVACVNSPKSSTLSGDIEAIDKVLDALQNKGIFARKSKTDNKAYHSHHMQALGPVYEELLHRFWPNSTTDGIQVGNYPAKSHSGISMISSVTKAVVTDIDVCAPSYWRSNLESSVGFEKAVRVVLQGGSTHFVEIGPHSTLELPIKETANQTSNLQQTVSYMYHSALQRGKEASVSILNLVGSLFLNRHDEIFFKSILENGNDFNHEPAKVLTDLPAYPWDYSSTCTWNEPRIVAEFRNRRDARHDLLGSQIPGGSKANITWRNILNINEIPWLKDHRLGSSIVFPSAAYIAMATEAVCQVNNIPLMGCPGVTLKNISFLKAMDFDIEERPRIEVFTEMEPLRISNTTTSNKWWRFSVNSVSRDASQSILHAVCVASLSSNDTKVKSTRRQININRTSMEKQVTKAWYDKFTLEGLNWGPRFAVMEDILCDRAKRSYIAAATTHLVYEDSSPGYQNNHPKYIAHPINIDAMLQTAFVATTRGWARKLRAKVPVSIETVELSSPISLDMDTTKPWFMEAISEPFGFGTVNINAELINQHDDFLVRMVNVRAIRFQGNNARIDTNTEMKMPLVRVAWKPDITALPAGPNSCFSRYLDWFEETYSKSGIKICDLRLAGALDLVIFKFPSSRILAIDCQPGTIKLFRDSLRAEHHLRRFETFIAVKIADDGGMSVINDNTNMHSTSPTKPNGKGEESQLEDKFDIIVTSSTKKVAMVELLSPHGFFISIQGLEQDMRENATLEIIEEPSRIFPSVLVRNGQGCSSLNNKLQTMMSVLFGLQVPILNLDEVSGATIQPRAIVISTLEATAPLLSEISEDDMKRVQVLTDNASKILWITNGDLLSGKQPDYTLIRGIAGPLMLEQPALKLQVFDVDGPFTNVDVTVKNDRHFMEASFSNSSAPEPEVAQKDGIIHALRWEPEDVFNAQFDLKQKEGMTENTLGDIGRCELSIKEPGQMETLHFAAKEFEDLLPADHVEIHVRSVGLNAKDLYALAARVDTKGATCSCECSGVVTAIGESVSNFQVGDRVVVMAPGHFATYERFPEWAVCTLEDKEDLISYSPRLSIVFGIALIFSVESRSLFTRLLEDSRDSSFLDGIQAMTLGRGVDVVLNSLTGELLQDSFQACAEFGRFIEIGKKDILDHGRLDMATFGRNVSFTAVDLSRLYFSDQPAHHRQSHKLLQESMSLIRSKATLPCMLLKVFDVTNIEEAFRYFMRGTRMGKVAVTFQNPKGKLRVLPESYESKFSSSKSYLMVGCLGGLGRSLAKWMMSRGARRFVFLSRTSIDKPSARALVETLRDKVVEVEVIRGDVGIYEDVEQCVQATKTPIGGVMQGAMALHETFWGDMTPDRWHTVIRPKVQGTWHLHNVLRKDGRDSQLDWFVMTSSTAGTIGAATESNYCAANAFQDAFARYHNNLGLPAIVIGYGRIAGVGYLHEHPEIEAIMDRRGIQATSEDEMIQIMDLAIAHQHPSKWQPGYDRLANAHLLTGIDFSGLQLQRNHGFEGDIHFLSDPRASLFAAAFRRRNLSPDTANGGIPSALVQGLPAEVAKTLAEGDGSLCDAVQGIICKKMANLILLPQNKLRLDQRLGDFGIDSMLAAEFRTYIFHALEIDVPFMMLLDKSTTVGSLSAFVLEKLKNRHELPLE</sequence>
<dbReference type="SMART" id="SM00822">
    <property type="entry name" value="PKS_KR"/>
    <property type="match status" value="1"/>
</dbReference>
<reference evidence="14 15" key="1">
    <citation type="journal article" date="2017" name="Biotechnol. Biofuels">
        <title>Differential beta-glucosidase expression as a function of carbon source availability in Talaromyces amestolkiae: a genomic and proteomic approach.</title>
        <authorList>
            <person name="de Eugenio L.I."/>
            <person name="Mendez-Liter J.A."/>
            <person name="Nieto-Dominguez M."/>
            <person name="Alonso L."/>
            <person name="Gil-Munoz J."/>
            <person name="Barriuso J."/>
            <person name="Prieto A."/>
            <person name="Martinez M.J."/>
        </authorList>
    </citation>
    <scope>NUCLEOTIDE SEQUENCE [LARGE SCALE GENOMIC DNA]</scope>
    <source>
        <strain evidence="14 15">CIB</strain>
    </source>
</reference>
<dbReference type="GO" id="GO:0004312">
    <property type="term" value="F:fatty acid synthase activity"/>
    <property type="evidence" value="ECO:0007669"/>
    <property type="project" value="TreeGrafter"/>
</dbReference>
<dbReference type="InterPro" id="IPR050091">
    <property type="entry name" value="PKS_NRPS_Biosynth_Enz"/>
</dbReference>
<keyword evidence="8" id="KW-0012">Acyltransferase</keyword>
<keyword evidence="7" id="KW-0511">Multifunctional enzyme</keyword>
<dbReference type="CDD" id="cd00833">
    <property type="entry name" value="PKS"/>
    <property type="match status" value="1"/>
</dbReference>
<dbReference type="SUPFAM" id="SSF47336">
    <property type="entry name" value="ACP-like"/>
    <property type="match status" value="1"/>
</dbReference>
<dbReference type="CDD" id="cd05195">
    <property type="entry name" value="enoyl_red"/>
    <property type="match status" value="1"/>
</dbReference>
<keyword evidence="4" id="KW-0808">Transferase</keyword>
<dbReference type="InterPro" id="IPR009081">
    <property type="entry name" value="PP-bd_ACP"/>
</dbReference>
<dbReference type="Gene3D" id="3.40.366.10">
    <property type="entry name" value="Malonyl-Coenzyme A Acyl Carrier Protein, domain 2"/>
    <property type="match status" value="1"/>
</dbReference>
<dbReference type="PROSITE" id="PS52019">
    <property type="entry name" value="PKS_MFAS_DH"/>
    <property type="match status" value="1"/>
</dbReference>
<dbReference type="Pfam" id="PF02801">
    <property type="entry name" value="Ketoacyl-synt_C"/>
    <property type="match status" value="1"/>
</dbReference>
<keyword evidence="5" id="KW-0521">NADP</keyword>
<dbReference type="InterPro" id="IPR036291">
    <property type="entry name" value="NAD(P)-bd_dom_sf"/>
</dbReference>
<dbReference type="GO" id="GO:0044550">
    <property type="term" value="P:secondary metabolite biosynthetic process"/>
    <property type="evidence" value="ECO:0007669"/>
    <property type="project" value="TreeGrafter"/>
</dbReference>
<feature type="domain" description="Carrier" evidence="11">
    <location>
        <begin position="1965"/>
        <end position="2043"/>
    </location>
</feature>
<evidence type="ECO:0000256" key="4">
    <source>
        <dbReference type="ARBA" id="ARBA00022679"/>
    </source>
</evidence>
<dbReference type="InterPro" id="IPR016035">
    <property type="entry name" value="Acyl_Trfase/lysoPLipase"/>
</dbReference>
<dbReference type="InterPro" id="IPR016039">
    <property type="entry name" value="Thiolase-like"/>
</dbReference>
<evidence type="ECO:0000256" key="1">
    <source>
        <dbReference type="ARBA" id="ARBA00005179"/>
    </source>
</evidence>
<dbReference type="EMBL" id="MIKG01000036">
    <property type="protein sequence ID" value="RAO74337.1"/>
    <property type="molecule type" value="Genomic_DNA"/>
</dbReference>
<evidence type="ECO:0000256" key="2">
    <source>
        <dbReference type="ARBA" id="ARBA00022450"/>
    </source>
</evidence>
<dbReference type="Pfam" id="PF16197">
    <property type="entry name" value="KAsynt_C_assoc"/>
    <property type="match status" value="1"/>
</dbReference>
<dbReference type="InterPro" id="IPR049552">
    <property type="entry name" value="PKS_DH_N"/>
</dbReference>
<dbReference type="SUPFAM" id="SSF51735">
    <property type="entry name" value="NAD(P)-binding Rossmann-fold domains"/>
    <property type="match status" value="2"/>
</dbReference>
<dbReference type="InterPro" id="IPR013968">
    <property type="entry name" value="PKS_KR"/>
</dbReference>
<dbReference type="PANTHER" id="PTHR43775">
    <property type="entry name" value="FATTY ACID SYNTHASE"/>
    <property type="match status" value="1"/>
</dbReference>
<feature type="compositionally biased region" description="Basic residues" evidence="10">
    <location>
        <begin position="1"/>
        <end position="10"/>
    </location>
</feature>
<dbReference type="InterPro" id="IPR016036">
    <property type="entry name" value="Malonyl_transacylase_ACP-bd"/>
</dbReference>
<dbReference type="Pfam" id="PF00698">
    <property type="entry name" value="Acyl_transf_1"/>
    <property type="match status" value="1"/>
</dbReference>
<evidence type="ECO:0000256" key="8">
    <source>
        <dbReference type="ARBA" id="ARBA00023315"/>
    </source>
</evidence>
<dbReference type="Pfam" id="PF00550">
    <property type="entry name" value="PP-binding"/>
    <property type="match status" value="1"/>
</dbReference>
<dbReference type="SUPFAM" id="SSF50129">
    <property type="entry name" value="GroES-like"/>
    <property type="match status" value="1"/>
</dbReference>
<evidence type="ECO:0000259" key="12">
    <source>
        <dbReference type="PROSITE" id="PS52004"/>
    </source>
</evidence>
<proteinExistence type="predicted"/>
<dbReference type="InterPro" id="IPR057326">
    <property type="entry name" value="KR_dom"/>
</dbReference>
<evidence type="ECO:0000256" key="10">
    <source>
        <dbReference type="SAM" id="MobiDB-lite"/>
    </source>
</evidence>
<dbReference type="InterPro" id="IPR049551">
    <property type="entry name" value="PKS_DH_C"/>
</dbReference>
<protein>
    <submittedName>
        <fullName evidence="14">Uncharacterized protein</fullName>
    </submittedName>
</protein>
<comment type="caution">
    <text evidence="14">The sequence shown here is derived from an EMBL/GenBank/DDBJ whole genome shotgun (WGS) entry which is preliminary data.</text>
</comment>
<dbReference type="Pfam" id="PF13602">
    <property type="entry name" value="ADH_zinc_N_2"/>
    <property type="match status" value="1"/>
</dbReference>
<dbReference type="Gene3D" id="3.40.47.10">
    <property type="match status" value="1"/>
</dbReference>
<keyword evidence="3" id="KW-0597">Phosphoprotein</keyword>
<keyword evidence="15" id="KW-1185">Reference proteome</keyword>
<dbReference type="Pfam" id="PF08240">
    <property type="entry name" value="ADH_N"/>
    <property type="match status" value="1"/>
</dbReference>
<feature type="domain" description="Ketosynthase family 3 (KS3)" evidence="12">
    <location>
        <begin position="1"/>
        <end position="137"/>
    </location>
</feature>
<dbReference type="SMART" id="SM00826">
    <property type="entry name" value="PKS_DH"/>
    <property type="match status" value="1"/>
</dbReference>
<dbReference type="PROSITE" id="PS52004">
    <property type="entry name" value="KS3_2"/>
    <property type="match status" value="1"/>
</dbReference>
<organism evidence="14 15">
    <name type="scientific">Talaromyces amestolkiae</name>
    <dbReference type="NCBI Taxonomy" id="1196081"/>
    <lineage>
        <taxon>Eukaryota</taxon>
        <taxon>Fungi</taxon>
        <taxon>Dikarya</taxon>
        <taxon>Ascomycota</taxon>
        <taxon>Pezizomycotina</taxon>
        <taxon>Eurotiomycetes</taxon>
        <taxon>Eurotiomycetidae</taxon>
        <taxon>Eurotiales</taxon>
        <taxon>Trichocomaceae</taxon>
        <taxon>Talaromyces</taxon>
        <taxon>Talaromyces sect. Talaromyces</taxon>
    </lineage>
</organism>
<dbReference type="SMART" id="SM00829">
    <property type="entry name" value="PKS_ER"/>
    <property type="match status" value="1"/>
</dbReference>
<evidence type="ECO:0000256" key="3">
    <source>
        <dbReference type="ARBA" id="ARBA00022553"/>
    </source>
</evidence>
<dbReference type="InterPro" id="IPR042104">
    <property type="entry name" value="PKS_dehydratase_sf"/>
</dbReference>
<dbReference type="GO" id="GO:0006633">
    <property type="term" value="P:fatty acid biosynthetic process"/>
    <property type="evidence" value="ECO:0007669"/>
    <property type="project" value="TreeGrafter"/>
</dbReference>
<comment type="pathway">
    <text evidence="1">Secondary metabolite biosynthesis.</text>
</comment>
<keyword evidence="2" id="KW-0596">Phosphopantetheine</keyword>
<evidence type="ECO:0000259" key="11">
    <source>
        <dbReference type="PROSITE" id="PS50075"/>
    </source>
</evidence>
<dbReference type="Proteomes" id="UP000249363">
    <property type="component" value="Unassembled WGS sequence"/>
</dbReference>
<dbReference type="RefSeq" id="XP_040738851.1">
    <property type="nucleotide sequence ID" value="XM_040872969.1"/>
</dbReference>
<evidence type="ECO:0000256" key="6">
    <source>
        <dbReference type="ARBA" id="ARBA00023002"/>
    </source>
</evidence>
<evidence type="ECO:0000259" key="13">
    <source>
        <dbReference type="PROSITE" id="PS52019"/>
    </source>
</evidence>
<evidence type="ECO:0000256" key="9">
    <source>
        <dbReference type="PROSITE-ProRule" id="PRU01363"/>
    </source>
</evidence>
<feature type="region of interest" description="C-terminal hotdog fold" evidence="9">
    <location>
        <begin position="814"/>
        <end position="974"/>
    </location>
</feature>
<dbReference type="GO" id="GO:0016491">
    <property type="term" value="F:oxidoreductase activity"/>
    <property type="evidence" value="ECO:0007669"/>
    <property type="project" value="UniProtKB-KW"/>
</dbReference>
<dbReference type="Gene3D" id="3.90.180.10">
    <property type="entry name" value="Medium-chain alcohol dehydrogenases, catalytic domain"/>
    <property type="match status" value="2"/>
</dbReference>
<feature type="region of interest" description="Disordered" evidence="10">
    <location>
        <begin position="1"/>
        <end position="24"/>
    </location>
</feature>
<dbReference type="InterPro" id="IPR014043">
    <property type="entry name" value="Acyl_transferase_dom"/>
</dbReference>
<evidence type="ECO:0000313" key="14">
    <source>
        <dbReference type="EMBL" id="RAO74337.1"/>
    </source>
</evidence>
<dbReference type="SMART" id="SM00827">
    <property type="entry name" value="PKS_AT"/>
    <property type="match status" value="1"/>
</dbReference>
<dbReference type="SUPFAM" id="SSF55048">
    <property type="entry name" value="Probable ACP-binding domain of malonyl-CoA ACP transacylase"/>
    <property type="match status" value="1"/>
</dbReference>
<dbReference type="Pfam" id="PF14765">
    <property type="entry name" value="PS-DH"/>
    <property type="match status" value="1"/>
</dbReference>
<feature type="active site" description="Proton acceptor; for dehydratase activity" evidence="9">
    <location>
        <position position="692"/>
    </location>
</feature>
<name>A0A364LEW4_TALAM</name>
<dbReference type="Pfam" id="PF08659">
    <property type="entry name" value="KR"/>
    <property type="match status" value="1"/>
</dbReference>
<accession>A0A364LEW4</accession>
<dbReference type="SUPFAM" id="SSF52151">
    <property type="entry name" value="FabD/lysophospholipase-like"/>
    <property type="match status" value="1"/>
</dbReference>
<dbReference type="Pfam" id="PF21089">
    <property type="entry name" value="PKS_DH_N"/>
    <property type="match status" value="1"/>
</dbReference>
<gene>
    <name evidence="14" type="ORF">BHQ10_010349</name>
</gene>
<dbReference type="InterPro" id="IPR036736">
    <property type="entry name" value="ACP-like_sf"/>
</dbReference>
<dbReference type="Gene3D" id="3.40.50.720">
    <property type="entry name" value="NAD(P)-binding Rossmann-like Domain"/>
    <property type="match status" value="2"/>
</dbReference>
<dbReference type="GeneID" id="63799563"/>
<dbReference type="OrthoDB" id="329835at2759"/>
<feature type="domain" description="PKS/mFAS DH" evidence="13">
    <location>
        <begin position="660"/>
        <end position="974"/>
    </location>
</feature>
<dbReference type="SUPFAM" id="SSF53901">
    <property type="entry name" value="Thiolase-like"/>
    <property type="match status" value="1"/>
</dbReference>
<keyword evidence="6" id="KW-0560">Oxidoreductase</keyword>
<dbReference type="PANTHER" id="PTHR43775:SF50">
    <property type="entry name" value="HIGHLY REDUCING POLYKETIDE SYNTHASE SRDA"/>
    <property type="match status" value="1"/>
</dbReference>
<dbReference type="InterPro" id="IPR013154">
    <property type="entry name" value="ADH-like_N"/>
</dbReference>
<dbReference type="InterPro" id="IPR014031">
    <property type="entry name" value="Ketoacyl_synth_C"/>
</dbReference>